<evidence type="ECO:0000256" key="5">
    <source>
        <dbReference type="ARBA" id="ARBA00023125"/>
    </source>
</evidence>
<feature type="domain" description="RNA polymerase sigma-70 region 2" evidence="7">
    <location>
        <begin position="22"/>
        <end position="85"/>
    </location>
</feature>
<evidence type="ECO:0000259" key="8">
    <source>
        <dbReference type="Pfam" id="PF08281"/>
    </source>
</evidence>
<dbReference type="NCBIfam" id="TIGR02937">
    <property type="entry name" value="sigma70-ECF"/>
    <property type="match status" value="1"/>
</dbReference>
<dbReference type="Gene3D" id="1.10.10.10">
    <property type="entry name" value="Winged helix-like DNA-binding domain superfamily/Winged helix DNA-binding domain"/>
    <property type="match status" value="1"/>
</dbReference>
<dbReference type="InterPro" id="IPR032710">
    <property type="entry name" value="NTF2-like_dom_sf"/>
</dbReference>
<organism evidence="9 10">
    <name type="scientific">Nocardia carnea</name>
    <dbReference type="NCBI Taxonomy" id="37328"/>
    <lineage>
        <taxon>Bacteria</taxon>
        <taxon>Bacillati</taxon>
        <taxon>Actinomycetota</taxon>
        <taxon>Actinomycetes</taxon>
        <taxon>Mycobacteriales</taxon>
        <taxon>Nocardiaceae</taxon>
        <taxon>Nocardia</taxon>
    </lineage>
</organism>
<dbReference type="SUPFAM" id="SSF54427">
    <property type="entry name" value="NTF2-like"/>
    <property type="match status" value="1"/>
</dbReference>
<comment type="subunit">
    <text evidence="2">Interacts transiently with the RNA polymerase catalytic core formed by RpoA, RpoB, RpoC and RpoZ (2 alpha, 1 beta, 1 beta' and 1 omega subunit) to form the RNA polymerase holoenzyme that can initiate transcription.</text>
</comment>
<dbReference type="Gene3D" id="1.10.1740.10">
    <property type="match status" value="1"/>
</dbReference>
<evidence type="ECO:0000256" key="1">
    <source>
        <dbReference type="ARBA" id="ARBA00010641"/>
    </source>
</evidence>
<dbReference type="InterPro" id="IPR013249">
    <property type="entry name" value="RNA_pol_sigma70_r4_t2"/>
</dbReference>
<keyword evidence="6" id="KW-0804">Transcription</keyword>
<dbReference type="Gene3D" id="3.10.450.50">
    <property type="match status" value="1"/>
</dbReference>
<keyword evidence="3" id="KW-0805">Transcription regulation</keyword>
<keyword evidence="10" id="KW-1185">Reference proteome</keyword>
<sequence>MPTSFQPRDERPDPNLDVLLSERRQLIGLAYRLLGSLADAEDVVQEAFTRWYVMSEQQRTAIRSPGAWLQTVTSRICFDLLGSARARREHYVGEWLPEPVPESAEWITGRSDNPADRVTLDESVSMAFLVVLDTMTPAERVAFTLHDVFGYSFADIAEIVGRTPAACRQLASSARRRIRAARNPEAQAGGRSADIVRDFKRAWAAKDIEAMIGLLDPDAIAVADSGGIVGAAPGPLEGAEQIARYYITLASPAPASLDIVERTVNGRPGLVVQHDGVAVTVFAFDFTGDGITRIWAMRNPEKLRSWTADRHPQR</sequence>
<name>A0ABW7TWP7_9NOCA</name>
<accession>A0ABW7TWP7</accession>
<feature type="domain" description="RNA polymerase sigma factor 70 region 4 type 2" evidence="8">
    <location>
        <begin position="126"/>
        <end position="178"/>
    </location>
</feature>
<dbReference type="PANTHER" id="PTHR30173:SF43">
    <property type="entry name" value="ECF RNA POLYMERASE SIGMA FACTOR SIGI-RELATED"/>
    <property type="match status" value="1"/>
</dbReference>
<dbReference type="InterPro" id="IPR036388">
    <property type="entry name" value="WH-like_DNA-bd_sf"/>
</dbReference>
<evidence type="ECO:0000256" key="6">
    <source>
        <dbReference type="ARBA" id="ARBA00023163"/>
    </source>
</evidence>
<dbReference type="SUPFAM" id="SSF88946">
    <property type="entry name" value="Sigma2 domain of RNA polymerase sigma factors"/>
    <property type="match status" value="1"/>
</dbReference>
<dbReference type="PANTHER" id="PTHR30173">
    <property type="entry name" value="SIGMA 19 FACTOR"/>
    <property type="match status" value="1"/>
</dbReference>
<evidence type="ECO:0000259" key="7">
    <source>
        <dbReference type="Pfam" id="PF04542"/>
    </source>
</evidence>
<dbReference type="InterPro" id="IPR007627">
    <property type="entry name" value="RNA_pol_sigma70_r2"/>
</dbReference>
<dbReference type="Pfam" id="PF08281">
    <property type="entry name" value="Sigma70_r4_2"/>
    <property type="match status" value="1"/>
</dbReference>
<dbReference type="Proteomes" id="UP001611263">
    <property type="component" value="Unassembled WGS sequence"/>
</dbReference>
<evidence type="ECO:0000256" key="3">
    <source>
        <dbReference type="ARBA" id="ARBA00023015"/>
    </source>
</evidence>
<comment type="caution">
    <text evidence="9">The sequence shown here is derived from an EMBL/GenBank/DDBJ whole genome shotgun (WGS) entry which is preliminary data.</text>
</comment>
<dbReference type="GeneID" id="93508414"/>
<evidence type="ECO:0000256" key="2">
    <source>
        <dbReference type="ARBA" id="ARBA00011344"/>
    </source>
</evidence>
<dbReference type="InterPro" id="IPR014284">
    <property type="entry name" value="RNA_pol_sigma-70_dom"/>
</dbReference>
<dbReference type="SUPFAM" id="SSF88659">
    <property type="entry name" value="Sigma3 and sigma4 domains of RNA polymerase sigma factors"/>
    <property type="match status" value="1"/>
</dbReference>
<gene>
    <name evidence="9" type="primary">sigJ</name>
    <name evidence="9" type="ORF">ACH4WX_25985</name>
</gene>
<keyword evidence="5" id="KW-0238">DNA-binding</keyword>
<evidence type="ECO:0000313" key="9">
    <source>
        <dbReference type="EMBL" id="MFI1464188.1"/>
    </source>
</evidence>
<dbReference type="EMBL" id="JBIRUQ010000007">
    <property type="protein sequence ID" value="MFI1464188.1"/>
    <property type="molecule type" value="Genomic_DNA"/>
</dbReference>
<dbReference type="RefSeq" id="WP_051158253.1">
    <property type="nucleotide sequence ID" value="NZ_JBIRUQ010000007.1"/>
</dbReference>
<dbReference type="Pfam" id="PF04542">
    <property type="entry name" value="Sigma70_r2"/>
    <property type="match status" value="1"/>
</dbReference>
<dbReference type="InterPro" id="IPR052704">
    <property type="entry name" value="ECF_Sigma-70_Domain"/>
</dbReference>
<reference evidence="9 10" key="1">
    <citation type="submission" date="2024-10" db="EMBL/GenBank/DDBJ databases">
        <title>The Natural Products Discovery Center: Release of the First 8490 Sequenced Strains for Exploring Actinobacteria Biosynthetic Diversity.</title>
        <authorList>
            <person name="Kalkreuter E."/>
            <person name="Kautsar S.A."/>
            <person name="Yang D."/>
            <person name="Bader C.D."/>
            <person name="Teijaro C.N."/>
            <person name="Fluegel L."/>
            <person name="Davis C.M."/>
            <person name="Simpson J.R."/>
            <person name="Lauterbach L."/>
            <person name="Steele A.D."/>
            <person name="Gui C."/>
            <person name="Meng S."/>
            <person name="Li G."/>
            <person name="Viehrig K."/>
            <person name="Ye F."/>
            <person name="Su P."/>
            <person name="Kiefer A.F."/>
            <person name="Nichols A."/>
            <person name="Cepeda A.J."/>
            <person name="Yan W."/>
            <person name="Fan B."/>
            <person name="Jiang Y."/>
            <person name="Adhikari A."/>
            <person name="Zheng C.-J."/>
            <person name="Schuster L."/>
            <person name="Cowan T.M."/>
            <person name="Smanski M.J."/>
            <person name="Chevrette M.G."/>
            <person name="De Carvalho L.P.S."/>
            <person name="Shen B."/>
        </authorList>
    </citation>
    <scope>NUCLEOTIDE SEQUENCE [LARGE SCALE GENOMIC DNA]</scope>
    <source>
        <strain evidence="9 10">NPDC020568</strain>
    </source>
</reference>
<dbReference type="InterPro" id="IPR013324">
    <property type="entry name" value="RNA_pol_sigma_r3/r4-like"/>
</dbReference>
<proteinExistence type="inferred from homology"/>
<keyword evidence="4" id="KW-0731">Sigma factor</keyword>
<dbReference type="NCBIfam" id="NF007214">
    <property type="entry name" value="PRK09636.1"/>
    <property type="match status" value="1"/>
</dbReference>
<protein>
    <submittedName>
        <fullName evidence="9">RNA polymerase sigma factor SigJ</fullName>
    </submittedName>
</protein>
<comment type="similarity">
    <text evidence="1">Belongs to the sigma-70 factor family. ECF subfamily.</text>
</comment>
<evidence type="ECO:0000313" key="10">
    <source>
        <dbReference type="Proteomes" id="UP001611263"/>
    </source>
</evidence>
<dbReference type="InterPro" id="IPR013325">
    <property type="entry name" value="RNA_pol_sigma_r2"/>
</dbReference>
<evidence type="ECO:0000256" key="4">
    <source>
        <dbReference type="ARBA" id="ARBA00023082"/>
    </source>
</evidence>